<dbReference type="EMBL" id="FQZR01000002">
    <property type="protein sequence ID" value="SHI83863.1"/>
    <property type="molecule type" value="Genomic_DNA"/>
</dbReference>
<dbReference type="GO" id="GO:0043190">
    <property type="term" value="C:ATP-binding cassette (ABC) transporter complex"/>
    <property type="evidence" value="ECO:0007669"/>
    <property type="project" value="InterPro"/>
</dbReference>
<evidence type="ECO:0000259" key="1">
    <source>
        <dbReference type="Pfam" id="PF00496"/>
    </source>
</evidence>
<dbReference type="GO" id="GO:0015833">
    <property type="term" value="P:peptide transport"/>
    <property type="evidence" value="ECO:0007669"/>
    <property type="project" value="TreeGrafter"/>
</dbReference>
<dbReference type="Proteomes" id="UP000184001">
    <property type="component" value="Unassembled WGS sequence"/>
</dbReference>
<gene>
    <name evidence="2" type="ORF">SAMN05660830_01155</name>
</gene>
<reference evidence="2 3" key="1">
    <citation type="submission" date="2016-11" db="EMBL/GenBank/DDBJ databases">
        <authorList>
            <person name="Varghese N."/>
            <person name="Submissions S."/>
        </authorList>
    </citation>
    <scope>NUCLEOTIDE SEQUENCE [LARGE SCALE GENOMIC DNA]</scope>
    <source>
        <strain evidence="2 3">DSM 17919</strain>
    </source>
</reference>
<dbReference type="RefSeq" id="WP_020002271.1">
    <property type="nucleotide sequence ID" value="NZ_CP192219.1"/>
</dbReference>
<evidence type="ECO:0000313" key="2">
    <source>
        <dbReference type="EMBL" id="SHI83863.1"/>
    </source>
</evidence>
<dbReference type="Pfam" id="PF00496">
    <property type="entry name" value="SBP_bac_5"/>
    <property type="match status" value="1"/>
</dbReference>
<dbReference type="InterPro" id="IPR000914">
    <property type="entry name" value="SBP_5_dom"/>
</dbReference>
<dbReference type="Gene3D" id="3.10.105.10">
    <property type="entry name" value="Dipeptide-binding Protein, Domain 3"/>
    <property type="match status" value="1"/>
</dbReference>
<dbReference type="CDD" id="cd08490">
    <property type="entry name" value="PBP2_NikA_DppA_OppA_like_3"/>
    <property type="match status" value="1"/>
</dbReference>
<protein>
    <submittedName>
        <fullName evidence="2">Peptide/nickel transport system substrate-binding protein</fullName>
    </submittedName>
</protein>
<dbReference type="AlphaFoldDB" id="A0A8G2C8L7"/>
<feature type="domain" description="Solute-binding protein family 5" evidence="1">
    <location>
        <begin position="51"/>
        <end position="403"/>
    </location>
</feature>
<organism evidence="2 3">
    <name type="scientific">Halodesulfovibrio aestuarii</name>
    <dbReference type="NCBI Taxonomy" id="126333"/>
    <lineage>
        <taxon>Bacteria</taxon>
        <taxon>Pseudomonadati</taxon>
        <taxon>Thermodesulfobacteriota</taxon>
        <taxon>Desulfovibrionia</taxon>
        <taxon>Desulfovibrionales</taxon>
        <taxon>Desulfovibrionaceae</taxon>
        <taxon>Halodesulfovibrio</taxon>
    </lineage>
</organism>
<dbReference type="PIRSF" id="PIRSF002741">
    <property type="entry name" value="MppA"/>
    <property type="match status" value="1"/>
</dbReference>
<dbReference type="PANTHER" id="PTHR30290">
    <property type="entry name" value="PERIPLASMIC BINDING COMPONENT OF ABC TRANSPORTER"/>
    <property type="match status" value="1"/>
</dbReference>
<dbReference type="Gene3D" id="3.40.190.10">
    <property type="entry name" value="Periplasmic binding protein-like II"/>
    <property type="match status" value="1"/>
</dbReference>
<dbReference type="SUPFAM" id="SSF53850">
    <property type="entry name" value="Periplasmic binding protein-like II"/>
    <property type="match status" value="1"/>
</dbReference>
<dbReference type="InterPro" id="IPR039424">
    <property type="entry name" value="SBP_5"/>
</dbReference>
<evidence type="ECO:0000313" key="3">
    <source>
        <dbReference type="Proteomes" id="UP000184001"/>
    </source>
</evidence>
<dbReference type="GO" id="GO:0030288">
    <property type="term" value="C:outer membrane-bounded periplasmic space"/>
    <property type="evidence" value="ECO:0007669"/>
    <property type="project" value="UniProtKB-ARBA"/>
</dbReference>
<comment type="caution">
    <text evidence="2">The sequence shown here is derived from an EMBL/GenBank/DDBJ whole genome shotgun (WGS) entry which is preliminary data.</text>
</comment>
<proteinExistence type="predicted"/>
<sequence length="492" mass="54609">MGSQPALSHQRTLVAVAPWEIKGIDPAKSGIIFQRMEIVETLTSVDHDGNLIPCLAESWSTSEDGLTWTFAIRKGARYHDKSKVTPQNVADSLNISLGKPGMLRKMPIKSIRAEGDNVIFELSEACAMLASGVAHYTACILAPAAYDNNGDVIRLIATGPFEVTRFELPQKIKLRAFRDYWGSVSQIRTAEYLAVARNETRALMAQSGDADIIFTLDPVTLQRLKRFHRIRVSTTPLPRTIVIKMNCTHTGMNTPELRKALSKGFDRKGIALTVMREEQSAAQQLFPPALGIWHLDSLEQPDPTVGSYKSLMMKQGWKENSEGYLEKDGSLLEFTMTTYSDRPELPVCATALQDQMRKMGIKLNIAVSNSSAIPQGHNEGTLEMGLMARNYGLISDPLGSILMDYAPEGGDWGAMNWNSPVMQKSLAAIQKTTTPEKYAEHVKTVCTILHDEMPTIPVVSYVHSAAYANDIVGFSLDSLERSYRISEMRWDH</sequence>
<accession>A0A8G2C8L7</accession>
<dbReference type="InterPro" id="IPR030678">
    <property type="entry name" value="Peptide/Ni-bd"/>
</dbReference>
<dbReference type="GO" id="GO:1904680">
    <property type="term" value="F:peptide transmembrane transporter activity"/>
    <property type="evidence" value="ECO:0007669"/>
    <property type="project" value="TreeGrafter"/>
</dbReference>
<name>A0A8G2C8L7_9BACT</name>
<dbReference type="PANTHER" id="PTHR30290:SF83">
    <property type="entry name" value="ABC TRANSPORTER SUBSTRATE-BINDING PROTEIN"/>
    <property type="match status" value="1"/>
</dbReference>